<name>A0ABP8BG75_9ACTN</name>
<comment type="caution">
    <text evidence="1">The sequence shown here is derived from an EMBL/GenBank/DDBJ whole genome shotgun (WGS) entry which is preliminary data.</text>
</comment>
<accession>A0ABP8BG75</accession>
<dbReference type="EMBL" id="BAABAQ010000015">
    <property type="protein sequence ID" value="GAA4206107.1"/>
    <property type="molecule type" value="Genomic_DNA"/>
</dbReference>
<proteinExistence type="predicted"/>
<reference evidence="2" key="1">
    <citation type="journal article" date="2019" name="Int. J. Syst. Evol. Microbiol.">
        <title>The Global Catalogue of Microorganisms (GCM) 10K type strain sequencing project: providing services to taxonomists for standard genome sequencing and annotation.</title>
        <authorList>
            <consortium name="The Broad Institute Genomics Platform"/>
            <consortium name="The Broad Institute Genome Sequencing Center for Infectious Disease"/>
            <person name="Wu L."/>
            <person name="Ma J."/>
        </authorList>
    </citation>
    <scope>NUCLEOTIDE SEQUENCE [LARGE SCALE GENOMIC DNA]</scope>
    <source>
        <strain evidence="2">JCM 17388</strain>
    </source>
</reference>
<organism evidence="1 2">
    <name type="scientific">Streptosporangium oxazolinicum</name>
    <dbReference type="NCBI Taxonomy" id="909287"/>
    <lineage>
        <taxon>Bacteria</taxon>
        <taxon>Bacillati</taxon>
        <taxon>Actinomycetota</taxon>
        <taxon>Actinomycetes</taxon>
        <taxon>Streptosporangiales</taxon>
        <taxon>Streptosporangiaceae</taxon>
        <taxon>Streptosporangium</taxon>
    </lineage>
</organism>
<dbReference type="Proteomes" id="UP001501251">
    <property type="component" value="Unassembled WGS sequence"/>
</dbReference>
<evidence type="ECO:0000313" key="1">
    <source>
        <dbReference type="EMBL" id="GAA4206107.1"/>
    </source>
</evidence>
<sequence>MLRDLMARHGRTWIIAEGAGGCYAVRRVSLRAHGLERGLCNVRCGATVEELARNLDEETRLEKRSRLHQAF</sequence>
<keyword evidence="2" id="KW-1185">Reference proteome</keyword>
<evidence type="ECO:0000313" key="2">
    <source>
        <dbReference type="Proteomes" id="UP001501251"/>
    </source>
</evidence>
<protein>
    <submittedName>
        <fullName evidence="1">Uncharacterized protein</fullName>
    </submittedName>
</protein>
<gene>
    <name evidence="1" type="ORF">GCM10022252_67720</name>
</gene>